<evidence type="ECO:0000313" key="1">
    <source>
        <dbReference type="EMBL" id="KAK7682269.1"/>
    </source>
</evidence>
<protein>
    <submittedName>
        <fullName evidence="1">Uncharacterized protein</fullName>
    </submittedName>
</protein>
<organism evidence="1 2">
    <name type="scientific">Cerrena zonata</name>
    <dbReference type="NCBI Taxonomy" id="2478898"/>
    <lineage>
        <taxon>Eukaryota</taxon>
        <taxon>Fungi</taxon>
        <taxon>Dikarya</taxon>
        <taxon>Basidiomycota</taxon>
        <taxon>Agaricomycotina</taxon>
        <taxon>Agaricomycetes</taxon>
        <taxon>Polyporales</taxon>
        <taxon>Cerrenaceae</taxon>
        <taxon>Cerrena</taxon>
    </lineage>
</organism>
<gene>
    <name evidence="1" type="ORF">QCA50_014472</name>
</gene>
<proteinExistence type="predicted"/>
<dbReference type="EMBL" id="JASBNA010000036">
    <property type="protein sequence ID" value="KAK7682269.1"/>
    <property type="molecule type" value="Genomic_DNA"/>
</dbReference>
<reference evidence="1 2" key="1">
    <citation type="submission" date="2022-09" db="EMBL/GenBank/DDBJ databases">
        <authorList>
            <person name="Palmer J.M."/>
        </authorList>
    </citation>
    <scope>NUCLEOTIDE SEQUENCE [LARGE SCALE GENOMIC DNA]</scope>
    <source>
        <strain evidence="1 2">DSM 7382</strain>
    </source>
</reference>
<dbReference type="AlphaFoldDB" id="A0AAW0FVG8"/>
<dbReference type="Proteomes" id="UP001385951">
    <property type="component" value="Unassembled WGS sequence"/>
</dbReference>
<accession>A0AAW0FVG8</accession>
<evidence type="ECO:0000313" key="2">
    <source>
        <dbReference type="Proteomes" id="UP001385951"/>
    </source>
</evidence>
<name>A0AAW0FVG8_9APHY</name>
<sequence length="489" mass="57148">MAMILERRRILNLMKTCKTLYYIGMPYLLRDRINLNGTHRQLRSFCDFIHCDVSRRGPLLRSLRISYTPIHSHDPDIPSHEEETLLFQRFIQLLSHCSDLRYLELFHVDKWFALDRKFPLAFQSLPTYEFLLLEGEDEYTIKLSPARRNLKTIAIIVSGRKPVKCDPRSFLHSDSNANSGVEELHVKNLFLTPDSWTSRFPTVKTFSIEQAWTVDVYPLCDSFPSLRNLIYHGDVYHAVASRPEFHRKKNIEKQKAIHWDSLDYFAGTLAYLYILAPQCRIRHISLRISNQDDESIILSWSTILLNTRPSRLTIQFNLENWRASILPMLIPPELNLAVTHVYLLRLASASPLRFLRLTLFDSFDFMRHDKLRSFNPGAPPQQDKNPRPLSAAAVDQLENESLTFATRIARNTHGSLRYIIFDLPTHPDILYWEVEEKDGGPFLNPMNEKLGIKICAQEILEFTTTLRQFSYFDLPSSNSFEQTRSYPYY</sequence>
<keyword evidence="2" id="KW-1185">Reference proteome</keyword>
<comment type="caution">
    <text evidence="1">The sequence shown here is derived from an EMBL/GenBank/DDBJ whole genome shotgun (WGS) entry which is preliminary data.</text>
</comment>